<dbReference type="AlphaFoldDB" id="A0A9P9YPL8"/>
<proteinExistence type="predicted"/>
<keyword evidence="2" id="KW-1185">Reference proteome</keyword>
<reference evidence="1" key="1">
    <citation type="journal article" date="2023" name="Genome Biol. Evol.">
        <title>Long-read-based Genome Assembly of Drosophila gunungcola Reveals Fewer Chemosensory Genes in Flower-breeding Species.</title>
        <authorList>
            <person name="Negi A."/>
            <person name="Liao B.Y."/>
            <person name="Yeh S.D."/>
        </authorList>
    </citation>
    <scope>NUCLEOTIDE SEQUENCE</scope>
    <source>
        <strain evidence="1">Sukarami</strain>
    </source>
</reference>
<organism evidence="1 2">
    <name type="scientific">Drosophila gunungcola</name>
    <name type="common">fruit fly</name>
    <dbReference type="NCBI Taxonomy" id="103775"/>
    <lineage>
        <taxon>Eukaryota</taxon>
        <taxon>Metazoa</taxon>
        <taxon>Ecdysozoa</taxon>
        <taxon>Arthropoda</taxon>
        <taxon>Hexapoda</taxon>
        <taxon>Insecta</taxon>
        <taxon>Pterygota</taxon>
        <taxon>Neoptera</taxon>
        <taxon>Endopterygota</taxon>
        <taxon>Diptera</taxon>
        <taxon>Brachycera</taxon>
        <taxon>Muscomorpha</taxon>
        <taxon>Ephydroidea</taxon>
        <taxon>Drosophilidae</taxon>
        <taxon>Drosophila</taxon>
        <taxon>Sophophora</taxon>
    </lineage>
</organism>
<evidence type="ECO:0000313" key="2">
    <source>
        <dbReference type="Proteomes" id="UP001059596"/>
    </source>
</evidence>
<accession>A0A9P9YPL8</accession>
<dbReference type="Proteomes" id="UP001059596">
    <property type="component" value="Unassembled WGS sequence"/>
</dbReference>
<evidence type="ECO:0000313" key="1">
    <source>
        <dbReference type="EMBL" id="KAI8040289.1"/>
    </source>
</evidence>
<dbReference type="EMBL" id="JAMKOV010000004">
    <property type="protein sequence ID" value="KAI8040289.1"/>
    <property type="molecule type" value="Genomic_DNA"/>
</dbReference>
<gene>
    <name evidence="1" type="ORF">M5D96_006229</name>
</gene>
<name>A0A9P9YPL8_9MUSC</name>
<sequence length="61" mass="6641">MTQLRKVYFSPPCGGLNRRKLCKELLGLLITVDSLPSANGLIGFLRSTGNHHRSESLSGIS</sequence>
<comment type="caution">
    <text evidence="1">The sequence shown here is derived from an EMBL/GenBank/DDBJ whole genome shotgun (WGS) entry which is preliminary data.</text>
</comment>
<protein>
    <submittedName>
        <fullName evidence="1">Uncharacterized protein</fullName>
    </submittedName>
</protein>